<accession>A0ABP8M336</accession>
<evidence type="ECO:0000313" key="1">
    <source>
        <dbReference type="EMBL" id="GAA4442336.1"/>
    </source>
</evidence>
<organism evidence="1 2">
    <name type="scientific">Ravibacter arvi</name>
    <dbReference type="NCBI Taxonomy" id="2051041"/>
    <lineage>
        <taxon>Bacteria</taxon>
        <taxon>Pseudomonadati</taxon>
        <taxon>Bacteroidota</taxon>
        <taxon>Cytophagia</taxon>
        <taxon>Cytophagales</taxon>
        <taxon>Spirosomataceae</taxon>
        <taxon>Ravibacter</taxon>
    </lineage>
</organism>
<evidence type="ECO:0008006" key="3">
    <source>
        <dbReference type="Google" id="ProtNLM"/>
    </source>
</evidence>
<comment type="caution">
    <text evidence="1">The sequence shown here is derived from an EMBL/GenBank/DDBJ whole genome shotgun (WGS) entry which is preliminary data.</text>
</comment>
<keyword evidence="2" id="KW-1185">Reference proteome</keyword>
<protein>
    <recommendedName>
        <fullName evidence="3">Transcriptional regulator, AbiEi antitoxin, Type IV TA system</fullName>
    </recommendedName>
</protein>
<dbReference type="Proteomes" id="UP001501508">
    <property type="component" value="Unassembled WGS sequence"/>
</dbReference>
<reference evidence="2" key="1">
    <citation type="journal article" date="2019" name="Int. J. Syst. Evol. Microbiol.">
        <title>The Global Catalogue of Microorganisms (GCM) 10K type strain sequencing project: providing services to taxonomists for standard genome sequencing and annotation.</title>
        <authorList>
            <consortium name="The Broad Institute Genomics Platform"/>
            <consortium name="The Broad Institute Genome Sequencing Center for Infectious Disease"/>
            <person name="Wu L."/>
            <person name="Ma J."/>
        </authorList>
    </citation>
    <scope>NUCLEOTIDE SEQUENCE [LARGE SCALE GENOMIC DNA]</scope>
    <source>
        <strain evidence="2">JCM 31920</strain>
    </source>
</reference>
<sequence length="221" mass="25596">MNFKLFFLQIPMTYGIFEERGNYMKAAELKKHLKKGEVYRRSELAKWSNAVDRHLGILETEGALQKLSPGLYYAPKETAFGIAPPDEYKVVRSFLKDDRFLLTSPNSYNNLGVGTTQLYNARTVYNHKRHGAFKLGNRKFFFHKKSHFPKKATEEFLLVDLVNNLDSLAEDKEFVLQNVFKKAMTMNLKKLRRSVIEYGSVKAKKLFSPLFANEENMSHAI</sequence>
<name>A0ABP8M336_9BACT</name>
<gene>
    <name evidence="1" type="ORF">GCM10023091_28970</name>
</gene>
<proteinExistence type="predicted"/>
<evidence type="ECO:0000313" key="2">
    <source>
        <dbReference type="Proteomes" id="UP001501508"/>
    </source>
</evidence>
<dbReference type="RefSeq" id="WP_345030431.1">
    <property type="nucleotide sequence ID" value="NZ_BAABEY010000026.1"/>
</dbReference>
<dbReference type="EMBL" id="BAABEY010000026">
    <property type="protein sequence ID" value="GAA4442336.1"/>
    <property type="molecule type" value="Genomic_DNA"/>
</dbReference>